<organism evidence="2 3">
    <name type="scientific">Streptomyces durmitorensis</name>
    <dbReference type="NCBI Taxonomy" id="319947"/>
    <lineage>
        <taxon>Bacteria</taxon>
        <taxon>Bacillati</taxon>
        <taxon>Actinomycetota</taxon>
        <taxon>Actinomycetes</taxon>
        <taxon>Kitasatosporales</taxon>
        <taxon>Streptomycetaceae</taxon>
        <taxon>Streptomyces</taxon>
    </lineage>
</organism>
<reference evidence="2 3" key="1">
    <citation type="submission" date="2022-05" db="EMBL/GenBank/DDBJ databases">
        <authorList>
            <person name="Zhou X."/>
            <person name="Li K."/>
            <person name="Man Y."/>
        </authorList>
    </citation>
    <scope>NUCLEOTIDE SEQUENCE [LARGE SCALE GENOMIC DNA]</scope>
    <source>
        <strain evidence="2 3">MS405</strain>
    </source>
</reference>
<name>A0ABY4PL25_9ACTN</name>
<evidence type="ECO:0008006" key="4">
    <source>
        <dbReference type="Google" id="ProtNLM"/>
    </source>
</evidence>
<feature type="region of interest" description="Disordered" evidence="1">
    <location>
        <begin position="60"/>
        <end position="83"/>
    </location>
</feature>
<dbReference type="Proteomes" id="UP000829992">
    <property type="component" value="Chromosome"/>
</dbReference>
<gene>
    <name evidence="2" type="ORF">M4V62_00435</name>
</gene>
<protein>
    <recommendedName>
        <fullName evidence="4">LysR substrate-binding domain-containing protein</fullName>
    </recommendedName>
</protein>
<proteinExistence type="predicted"/>
<evidence type="ECO:0000313" key="2">
    <source>
        <dbReference type="EMBL" id="UQT53668.1"/>
    </source>
</evidence>
<evidence type="ECO:0000313" key="3">
    <source>
        <dbReference type="Proteomes" id="UP000829992"/>
    </source>
</evidence>
<keyword evidence="3" id="KW-1185">Reference proteome</keyword>
<dbReference type="EMBL" id="CP097289">
    <property type="protein sequence ID" value="UQT53668.1"/>
    <property type="molecule type" value="Genomic_DNA"/>
</dbReference>
<dbReference type="RefSeq" id="WP_249585166.1">
    <property type="nucleotide sequence ID" value="NZ_BAAAQL010000039.1"/>
</dbReference>
<evidence type="ECO:0000256" key="1">
    <source>
        <dbReference type="SAM" id="MobiDB-lite"/>
    </source>
</evidence>
<sequence>MITVSRMIGVLPRSLVAPVPHGLACVPTTDAPPSRLVLAWNEQGRRPLVASFVTAALGSTAAPASPLSKERRQSRPTPSPRRP</sequence>
<accession>A0ABY4PL25</accession>